<evidence type="ECO:0000256" key="5">
    <source>
        <dbReference type="SAM" id="MobiDB-lite"/>
    </source>
</evidence>
<evidence type="ECO:0000256" key="4">
    <source>
        <dbReference type="ARBA" id="ARBA00023136"/>
    </source>
</evidence>
<dbReference type="InterPro" id="IPR046851">
    <property type="entry name" value="NBCH_WD40"/>
</dbReference>
<dbReference type="SUPFAM" id="SSF50729">
    <property type="entry name" value="PH domain-like"/>
    <property type="match status" value="1"/>
</dbReference>
<feature type="compositionally biased region" description="Polar residues" evidence="5">
    <location>
        <begin position="1007"/>
        <end position="1029"/>
    </location>
</feature>
<accession>A0A3Q0KQA7</accession>
<dbReference type="Pfam" id="PF02138">
    <property type="entry name" value="Beach"/>
    <property type="match status" value="1"/>
</dbReference>
<name>A0A3Q0KQA7_SCHMA</name>
<feature type="region of interest" description="Disordered" evidence="5">
    <location>
        <begin position="1005"/>
        <end position="1029"/>
    </location>
</feature>
<dbReference type="FunFam" id="1.10.1540.10:FF:000001">
    <property type="entry name" value="neurobeachin isoform X1"/>
    <property type="match status" value="1"/>
</dbReference>
<feature type="domain" description="BEACH-type PH" evidence="7">
    <location>
        <begin position="2002"/>
        <end position="2110"/>
    </location>
</feature>
<evidence type="ECO:0000313" key="9">
    <source>
        <dbReference type="WBParaSite" id="Smp_153840.1"/>
    </source>
</evidence>
<dbReference type="GO" id="GO:0019901">
    <property type="term" value="F:protein kinase binding"/>
    <property type="evidence" value="ECO:0007669"/>
    <property type="project" value="TreeGrafter"/>
</dbReference>
<dbReference type="InterPro" id="IPR023362">
    <property type="entry name" value="PH-BEACH_dom"/>
</dbReference>
<keyword evidence="8" id="KW-1185">Reference proteome</keyword>
<dbReference type="PANTHER" id="PTHR13743:SF162">
    <property type="entry name" value="NEUROBEACHIN"/>
    <property type="match status" value="1"/>
</dbReference>
<dbReference type="Gene3D" id="2.30.29.30">
    <property type="entry name" value="Pleckstrin-homology domain (PH domain)/Phosphotyrosine-binding domain (PTB)"/>
    <property type="match status" value="1"/>
</dbReference>
<dbReference type="Gene3D" id="2.130.10.10">
    <property type="entry name" value="YVTN repeat-like/Quinoprotein amine dehydrogenase"/>
    <property type="match status" value="1"/>
</dbReference>
<keyword evidence="2" id="KW-0853">WD repeat</keyword>
<dbReference type="InterPro" id="IPR036372">
    <property type="entry name" value="BEACH_dom_sf"/>
</dbReference>
<dbReference type="GO" id="GO:0008104">
    <property type="term" value="P:intracellular protein localization"/>
    <property type="evidence" value="ECO:0007669"/>
    <property type="project" value="TreeGrafter"/>
</dbReference>
<dbReference type="FunCoup" id="A0A3Q0KQA7">
    <property type="interactions" value="1313"/>
</dbReference>
<dbReference type="PROSITE" id="PS50197">
    <property type="entry name" value="BEACH"/>
    <property type="match status" value="1"/>
</dbReference>
<feature type="region of interest" description="Disordered" evidence="5">
    <location>
        <begin position="1079"/>
        <end position="1098"/>
    </location>
</feature>
<feature type="compositionally biased region" description="Low complexity" evidence="5">
    <location>
        <begin position="946"/>
        <end position="972"/>
    </location>
</feature>
<dbReference type="GO" id="GO:0005829">
    <property type="term" value="C:cytosol"/>
    <property type="evidence" value="ECO:0007669"/>
    <property type="project" value="TreeGrafter"/>
</dbReference>
<dbReference type="Pfam" id="PF15787">
    <property type="entry name" value="DUF4704"/>
    <property type="match status" value="1"/>
</dbReference>
<dbReference type="InterPro" id="IPR000409">
    <property type="entry name" value="BEACH_dom"/>
</dbReference>
<protein>
    <submittedName>
        <fullName evidence="9">Putative neurobeachin</fullName>
    </submittedName>
</protein>
<dbReference type="Pfam" id="PF14844">
    <property type="entry name" value="PH_BEACH"/>
    <property type="match status" value="1"/>
</dbReference>
<dbReference type="SUPFAM" id="SSF81837">
    <property type="entry name" value="BEACH domain"/>
    <property type="match status" value="1"/>
</dbReference>
<sequence>MDDSVVTVAQILKAFRVHLGKLDFKCETKEVELSTSLSNHELSVTNDVVNFFLKVGDFVLLCENAECLNSVSLSKVLQELLSSHISANVVASLLYRIYQSSDIWPSFSAGFFSFLHTIPFASTPSSYFSFPDDAYSNVSLPPTDKWPSQTGWTFHCWIYRKRFTNNNKMHLYCFQTYDRLGFSAYFVNEVLFLSVSRSKGNVDEFPINFSFRLHEWFMLTIVHSFLRWGGSSILCYVNGTLVSNVDVTWHLNTCEVFRTCLIGQSNDTTNGDGFYGHMSNIMGFAEALTPEQISYIYSLGPKYQGQFRFEADICSESSNQTEIISDLNKLYNSLVFAYNPLSCDGRLCLNQTVNFHQSNQTSLHALMSGNVSAVINSSVSDTFIKLGGMQLLYPLFSRLDWPSEKSVAFENKLNVLEILALHPSFVNLQLSSPEIPTILVRFIFGLVRMSSTLRSQFVATKGLLIIANALNQSDMKHLTKSLLDEITNFTLYLLKTIKSTHDELNIHSNSTSNVNIYIILIRQMYGYLLSNSELWCKATLDVQEQLYQFLATDFMEAVSLGYIERIGTIIHCLYALKYYLALTNPRARSGYELCTPDHEIIGSVEKLIKLRTNLLIYLKRLFTRGGITDDEMRLILAFLTTVHEPENIHDVLYLLVSTLVEFPNTCGPVFVRTNGIHCVFKLLTSEDEHVRIYAIKLFGLYLIYGKTSVYGNAIESFALYSLLEERLNSTSSQFTSLMYNALFEVMTECISPKIRINPIIINKTVSIIKNPAVLKVIAHLIAQSEQTNEILSIKDTFIQHLFVFCSQNPYNKKTILQLSVWQDWLLHLVPLYPNNKANANFLVKILHLIRILLIYGICHEYGSWQVLVDTLALIHLHIYEERSACLKEKQETAKPNCTVDEKNSNLTHTDTSVLFSNKSSIGLKNSLGVDLTEYGSCQIKDDQPPSNSSSMGNNSNNNSNADNNKNVDNNANNSCSSSVCNSDQILDRTPSDSILSYENIELPPLSLSKTSPNRQPNSPSNHNHNTENKVITDTISLKKEDKSMKFQLPNFSWSYVHHLLLDDLLCSLENIVVQRDVHRKQSLASHSSSSLSTPPYGLRDNILKQQTKIGKESVQSQSSMQLKSPTLSLASTESSLSSTTVTSVATNPFIKTSHSNDQTYSTDNNLIANDNDDNKIFSQNEANMNVMDPRNESIFTTNILHIISYLSDMIIGACGGLLPLLAAASSSTSEIGSLESLPGMELNDGIGYLLRLTYLADFCILDKNINTKLIESERNLPSGSLARQLLRLYLTAAVRNCLESRLNRLLPPSYIVQTMKQLSSGNDVVGSSSDIEKNLEINEVLFIQSDDSSHAIQSLQIITGSTQTMNDIRVDKINHYHHSNGIDITSKEVRRHHFSFPLSIDSNNPCNIIEDSMENLTSKLLNLSRFQLVTDLEYYKIHRLGFLEQPWKLPDYYTTSSDLFRISDLKHDYDKKISHLSGTFQQLLYSIKPYFNYPKNYGDEAFQDTVINPVKNPEILLQNSDIKRLNHLIAKYTETTKSPDFLALATVYFLSVMMVSKYRDVLDPNPIWLPYANVDHVSSKDDFVQSHTKLTHVNKFKKEPEVHMNANDTRNNETVETKNDNDHNINSKEAVFGITRRDENDTDRNSLVSEDYELVDVPLDNNGNNTTITTKIELNNQKQNALTDLLDTCLGSTGLFLKDLFIEFMDYFSKTLIGTHGQELFPSVLPFLQHTSSVVELVMLLCSQEWQTSLQKYAGWAFIELVNEGRLLSHSIRDHLYRVAVEGDVILNQIHMSNIQQHTKFEEITAHTMANLREEEKLHKNIIDSARLRDAQLSNYLNNKSNRLAQFIMFNWMRSSVSISPTSSSSSFTVSRTVHPLLKDYFRLDTWEDDSRRHRRLIPNPHGTNYSSSAFYNDNMRRRSVCQNHSQQLEDLLKEAGVQHTRDFSINPESVDKNSVQYELPRDNTLMNSTMNESVDSSETINPVTLTWFQEDSLYPGRLCIDFKNTAYLSVPCILVSLGVTVHGTLSISKYELYFEHDTDHPNNRSIDQRVLAYIEHIYSRWSLSEIRAIFNRSFLHRKVALEIFVTSRGSVLFAFTDMNTVKLVVNALPEVGIGTRYGLPVSRASTLASPSKIFQLSNMTQRWQRRELSNFDYLMYLNTIAGRSYNDLNQYPIFPWVISNYTTKELDLSSPSNYRDLSKPIGAINPKRKAFFDERYKNWEDENQPPFHYGTHYSTAAFVLNYLLRIEPFTTVFLNLQGGKFDHPDRIFYSVAKTWENCQINTSDVKELIPEFFYFPEMFENLNDLGLGVTDDGINVDTVILPPWAKSPEEFVRINREALESELVSCQLHNWVDLIFGYKQRGPEAVHATNVFHYLTYDGSVDWDKITDSLLIKAVQDQIQSFGQTPGQLLTKPHPRRNSALHHNPEIFNLLNEEFCMSLKFQSHSPVVHLFSNTSSKALPFPSVFAITENRTIVVCKWNSLAADAVYRIARINPEVYSTDTIMNNQDPQIQHPKTSSNNTNKNNESSVLLTNSSNSSFMSSSSGVTNQSISSHLKENTSTKYGPDQVHGLPLKSETVLPLGRCLGHDFDENLRITSNQFVVTADSRAVILCGYYDRSFRIFGSNNGRLIQAVFGHSDIVTCLARSECHLSQYHYLASGSRDCTVMLWMFSVQRSRIVNSQGLPKPLFILNGHETSINCISLSAELGLVISGSMNGTCLLHSTRGELLRCLPSPCTTILNHQPSTSSSTAIVDNDVTAPMQPNLLTYHREGYLLGLFNLSQLSLYTLNGKLLRTTDLSILSNNTSCPYQINAVLFSNCGRYILIAGNDGVIWILRSYNLLPVHAFPKCDTSIGSLCLSHDQRFIFAGLKSGCLVVFYIDFNQWHHEFQQRYF</sequence>
<evidence type="ECO:0000256" key="3">
    <source>
        <dbReference type="ARBA" id="ARBA00022737"/>
    </source>
</evidence>
<evidence type="ECO:0000259" key="6">
    <source>
        <dbReference type="PROSITE" id="PS50197"/>
    </source>
</evidence>
<dbReference type="Pfam" id="PF13385">
    <property type="entry name" value="Laminin_G_3"/>
    <property type="match status" value="1"/>
</dbReference>
<feature type="region of interest" description="Disordered" evidence="5">
    <location>
        <begin position="938"/>
        <end position="972"/>
    </location>
</feature>
<feature type="region of interest" description="Disordered" evidence="5">
    <location>
        <begin position="2504"/>
        <end position="2530"/>
    </location>
</feature>
<dbReference type="InParanoid" id="A0A3Q0KQA7"/>
<feature type="compositionally biased region" description="Low complexity" evidence="5">
    <location>
        <begin position="1082"/>
        <end position="1092"/>
    </location>
</feature>
<keyword evidence="4" id="KW-0472">Membrane</keyword>
<dbReference type="SUPFAM" id="SSF50978">
    <property type="entry name" value="WD40 repeat-like"/>
    <property type="match status" value="1"/>
</dbReference>
<dbReference type="Proteomes" id="UP000008854">
    <property type="component" value="Unassembled WGS sequence"/>
</dbReference>
<dbReference type="InterPro" id="IPR050865">
    <property type="entry name" value="BEACH_Domain"/>
</dbReference>
<reference evidence="9" key="2">
    <citation type="submission" date="2018-12" db="UniProtKB">
        <authorList>
            <consortium name="WormBaseParasite"/>
        </authorList>
    </citation>
    <scope>IDENTIFICATION</scope>
    <source>
        <strain evidence="9">Puerto Rican</strain>
    </source>
</reference>
<dbReference type="CDD" id="cd06071">
    <property type="entry name" value="Beach"/>
    <property type="match status" value="1"/>
</dbReference>
<dbReference type="CDD" id="cd01201">
    <property type="entry name" value="PH_BEACH"/>
    <property type="match status" value="1"/>
</dbReference>
<evidence type="ECO:0000259" key="7">
    <source>
        <dbReference type="PROSITE" id="PS51783"/>
    </source>
</evidence>
<dbReference type="InterPro" id="IPR013320">
    <property type="entry name" value="ConA-like_dom_sf"/>
</dbReference>
<dbReference type="InterPro" id="IPR015943">
    <property type="entry name" value="WD40/YVTN_repeat-like_dom_sf"/>
</dbReference>
<keyword evidence="3" id="KW-0677">Repeat</keyword>
<dbReference type="STRING" id="6183.A0A3Q0KQA7"/>
<feature type="compositionally biased region" description="Polar residues" evidence="5">
    <location>
        <begin position="2504"/>
        <end position="2514"/>
    </location>
</feature>
<evidence type="ECO:0000256" key="2">
    <source>
        <dbReference type="ARBA" id="ARBA00022574"/>
    </source>
</evidence>
<evidence type="ECO:0000256" key="1">
    <source>
        <dbReference type="ARBA" id="ARBA00004370"/>
    </source>
</evidence>
<dbReference type="InterPro" id="IPR036322">
    <property type="entry name" value="WD40_repeat_dom_sf"/>
</dbReference>
<dbReference type="SMART" id="SM00320">
    <property type="entry name" value="WD40"/>
    <property type="match status" value="4"/>
</dbReference>
<comment type="subcellular location">
    <subcellularLocation>
        <location evidence="1">Membrane</location>
    </subcellularLocation>
</comment>
<reference evidence="8" key="1">
    <citation type="journal article" date="2012" name="PLoS Negl. Trop. Dis.">
        <title>A systematically improved high quality genome and transcriptome of the human blood fluke Schistosoma mansoni.</title>
        <authorList>
            <person name="Protasio A.V."/>
            <person name="Tsai I.J."/>
            <person name="Babbage A."/>
            <person name="Nichol S."/>
            <person name="Hunt M."/>
            <person name="Aslett M.A."/>
            <person name="De Silva N."/>
            <person name="Velarde G.S."/>
            <person name="Anderson T.J."/>
            <person name="Clark R.C."/>
            <person name="Davidson C."/>
            <person name="Dillon G.P."/>
            <person name="Holroyd N.E."/>
            <person name="LoVerde P.T."/>
            <person name="Lloyd C."/>
            <person name="McQuillan J."/>
            <person name="Oliveira G."/>
            <person name="Otto T.D."/>
            <person name="Parker-Manuel S.J."/>
            <person name="Quail M.A."/>
            <person name="Wilson R.A."/>
            <person name="Zerlotini A."/>
            <person name="Dunne D.W."/>
            <person name="Berriman M."/>
        </authorList>
    </citation>
    <scope>NUCLEOTIDE SEQUENCE [LARGE SCALE GENOMIC DNA]</scope>
    <source>
        <strain evidence="8">Puerto Rican</strain>
    </source>
</reference>
<dbReference type="SMART" id="SM01026">
    <property type="entry name" value="Beach"/>
    <property type="match status" value="1"/>
</dbReference>
<dbReference type="Pfam" id="PF06469">
    <property type="entry name" value="DUF1088"/>
    <property type="match status" value="1"/>
</dbReference>
<organism evidence="8 9">
    <name type="scientific">Schistosoma mansoni</name>
    <name type="common">Blood fluke</name>
    <dbReference type="NCBI Taxonomy" id="6183"/>
    <lineage>
        <taxon>Eukaryota</taxon>
        <taxon>Metazoa</taxon>
        <taxon>Spiralia</taxon>
        <taxon>Lophotrochozoa</taxon>
        <taxon>Platyhelminthes</taxon>
        <taxon>Trematoda</taxon>
        <taxon>Digenea</taxon>
        <taxon>Strigeidida</taxon>
        <taxon>Schistosomatoidea</taxon>
        <taxon>Schistosomatidae</taxon>
        <taxon>Schistosoma</taxon>
    </lineage>
</organism>
<dbReference type="InterPro" id="IPR031570">
    <property type="entry name" value="NBEA/BDCP_DUF4704"/>
</dbReference>
<dbReference type="SUPFAM" id="SSF48371">
    <property type="entry name" value="ARM repeat"/>
    <property type="match status" value="1"/>
</dbReference>
<dbReference type="SUPFAM" id="SSF49899">
    <property type="entry name" value="Concanavalin A-like lectins/glucanases"/>
    <property type="match status" value="1"/>
</dbReference>
<dbReference type="InterPro" id="IPR011993">
    <property type="entry name" value="PH-like_dom_sf"/>
</dbReference>
<dbReference type="GO" id="GO:0016020">
    <property type="term" value="C:membrane"/>
    <property type="evidence" value="ECO:0007669"/>
    <property type="project" value="UniProtKB-SubCell"/>
</dbReference>
<dbReference type="InterPro" id="IPR001680">
    <property type="entry name" value="WD40_rpt"/>
</dbReference>
<feature type="domain" description="BEACH" evidence="6">
    <location>
        <begin position="2129"/>
        <end position="2418"/>
    </location>
</feature>
<dbReference type="Gene3D" id="1.10.1540.10">
    <property type="entry name" value="BEACH domain"/>
    <property type="match status" value="1"/>
</dbReference>
<dbReference type="InterPro" id="IPR010508">
    <property type="entry name" value="NBEA-like_DUF1088"/>
</dbReference>
<dbReference type="InterPro" id="IPR016024">
    <property type="entry name" value="ARM-type_fold"/>
</dbReference>
<dbReference type="PROSITE" id="PS51783">
    <property type="entry name" value="PH_BEACH"/>
    <property type="match status" value="1"/>
</dbReference>
<dbReference type="PANTHER" id="PTHR13743">
    <property type="entry name" value="BEIGE/BEACH-RELATED"/>
    <property type="match status" value="1"/>
</dbReference>
<dbReference type="Pfam" id="PF20426">
    <property type="entry name" value="NBCH_WD40"/>
    <property type="match status" value="1"/>
</dbReference>
<proteinExistence type="predicted"/>
<feature type="compositionally biased region" description="Low complexity" evidence="5">
    <location>
        <begin position="2515"/>
        <end position="2530"/>
    </location>
</feature>
<evidence type="ECO:0000313" key="8">
    <source>
        <dbReference type="Proteomes" id="UP000008854"/>
    </source>
</evidence>
<dbReference type="Gene3D" id="2.60.120.200">
    <property type="match status" value="1"/>
</dbReference>
<dbReference type="WBParaSite" id="Smp_153840.1">
    <property type="protein sequence ID" value="Smp_153840.1"/>
    <property type="gene ID" value="Smp_153840"/>
</dbReference>